<dbReference type="Gene3D" id="3.10.20.90">
    <property type="entry name" value="Phosphatidylinositol 3-kinase Catalytic Subunit, Chain A, domain 1"/>
    <property type="match status" value="1"/>
</dbReference>
<keyword evidence="3" id="KW-1185">Reference proteome</keyword>
<organism evidence="2 3">
    <name type="scientific">Puccinia striiformis f. sp. tritici PST-78</name>
    <dbReference type="NCBI Taxonomy" id="1165861"/>
    <lineage>
        <taxon>Eukaryota</taxon>
        <taxon>Fungi</taxon>
        <taxon>Dikarya</taxon>
        <taxon>Basidiomycota</taxon>
        <taxon>Pucciniomycotina</taxon>
        <taxon>Pucciniomycetes</taxon>
        <taxon>Pucciniales</taxon>
        <taxon>Pucciniaceae</taxon>
        <taxon>Puccinia</taxon>
    </lineage>
</organism>
<evidence type="ECO:0000256" key="1">
    <source>
        <dbReference type="SAM" id="MobiDB-lite"/>
    </source>
</evidence>
<feature type="compositionally biased region" description="Polar residues" evidence="1">
    <location>
        <begin position="44"/>
        <end position="57"/>
    </location>
</feature>
<dbReference type="Proteomes" id="UP000054564">
    <property type="component" value="Unassembled WGS sequence"/>
</dbReference>
<dbReference type="AlphaFoldDB" id="A0A0L0VYS2"/>
<proteinExistence type="predicted"/>
<feature type="region of interest" description="Disordered" evidence="1">
    <location>
        <begin position="284"/>
        <end position="428"/>
    </location>
</feature>
<feature type="compositionally biased region" description="Polar residues" evidence="1">
    <location>
        <begin position="220"/>
        <end position="236"/>
    </location>
</feature>
<dbReference type="InterPro" id="IPR029071">
    <property type="entry name" value="Ubiquitin-like_domsf"/>
</dbReference>
<protein>
    <submittedName>
        <fullName evidence="2">Uncharacterized protein</fullName>
    </submittedName>
</protein>
<feature type="compositionally biased region" description="Basic residues" evidence="1">
    <location>
        <begin position="346"/>
        <end position="356"/>
    </location>
</feature>
<feature type="compositionally biased region" description="Basic and acidic residues" evidence="1">
    <location>
        <begin position="377"/>
        <end position="398"/>
    </location>
</feature>
<dbReference type="OrthoDB" id="2507576at2759"/>
<name>A0A0L0VYS2_9BASI</name>
<dbReference type="STRING" id="1165861.A0A0L0VYS2"/>
<accession>A0A0L0VYS2</accession>
<feature type="compositionally biased region" description="Basic and acidic residues" evidence="1">
    <location>
        <begin position="86"/>
        <end position="118"/>
    </location>
</feature>
<feature type="region of interest" description="Disordered" evidence="1">
    <location>
        <begin position="647"/>
        <end position="669"/>
    </location>
</feature>
<feature type="compositionally biased region" description="Basic residues" evidence="1">
    <location>
        <begin position="242"/>
        <end position="254"/>
    </location>
</feature>
<evidence type="ECO:0000313" key="2">
    <source>
        <dbReference type="EMBL" id="KNF04150.1"/>
    </source>
</evidence>
<reference evidence="3" key="1">
    <citation type="submission" date="2014-03" db="EMBL/GenBank/DDBJ databases">
        <title>The Genome Sequence of Puccinia striiformis f. sp. tritici PST-78.</title>
        <authorList>
            <consortium name="The Broad Institute Genome Sequencing Platform"/>
            <person name="Cuomo C."/>
            <person name="Hulbert S."/>
            <person name="Chen X."/>
            <person name="Walker B."/>
            <person name="Young S.K."/>
            <person name="Zeng Q."/>
            <person name="Gargeya S."/>
            <person name="Fitzgerald M."/>
            <person name="Haas B."/>
            <person name="Abouelleil A."/>
            <person name="Alvarado L."/>
            <person name="Arachchi H.M."/>
            <person name="Berlin A.M."/>
            <person name="Chapman S.B."/>
            <person name="Goldberg J."/>
            <person name="Griggs A."/>
            <person name="Gujja S."/>
            <person name="Hansen M."/>
            <person name="Howarth C."/>
            <person name="Imamovic A."/>
            <person name="Larimer J."/>
            <person name="McCowan C."/>
            <person name="Montmayeur A."/>
            <person name="Murphy C."/>
            <person name="Neiman D."/>
            <person name="Pearson M."/>
            <person name="Priest M."/>
            <person name="Roberts A."/>
            <person name="Saif S."/>
            <person name="Shea T."/>
            <person name="Sisk P."/>
            <person name="Sykes S."/>
            <person name="Wortman J."/>
            <person name="Nusbaum C."/>
            <person name="Birren B."/>
        </authorList>
    </citation>
    <scope>NUCLEOTIDE SEQUENCE [LARGE SCALE GENOMIC DNA]</scope>
    <source>
        <strain evidence="3">race PST-78</strain>
    </source>
</reference>
<dbReference type="SUPFAM" id="SSF54236">
    <property type="entry name" value="Ubiquitin-like"/>
    <property type="match status" value="1"/>
</dbReference>
<evidence type="ECO:0000313" key="3">
    <source>
        <dbReference type="Proteomes" id="UP000054564"/>
    </source>
</evidence>
<feature type="compositionally biased region" description="Low complexity" evidence="1">
    <location>
        <begin position="326"/>
        <end position="336"/>
    </location>
</feature>
<comment type="caution">
    <text evidence="2">The sequence shown here is derived from an EMBL/GenBank/DDBJ whole genome shotgun (WGS) entry which is preliminary data.</text>
</comment>
<feature type="compositionally biased region" description="Polar residues" evidence="1">
    <location>
        <begin position="303"/>
        <end position="313"/>
    </location>
</feature>
<feature type="region of interest" description="Disordered" evidence="1">
    <location>
        <begin position="36"/>
        <end position="272"/>
    </location>
</feature>
<gene>
    <name evidence="2" type="ORF">PSTG_02501</name>
</gene>
<feature type="compositionally biased region" description="Basic and acidic residues" evidence="1">
    <location>
        <begin position="209"/>
        <end position="219"/>
    </location>
</feature>
<dbReference type="EMBL" id="AJIL01000013">
    <property type="protein sequence ID" value="KNF04150.1"/>
    <property type="molecule type" value="Genomic_DNA"/>
</dbReference>
<sequence>MAQAFWAGKYYLSCHTPEQGACVTPSPSCQVSKRENLKFKNGKTENQLTQPATANRRISSRLALKTQPIISNEKMDTSNQQPTRNHQPEEQIKASDIDETENDVKDPKNEVEDPKNEVEQDPYFSPSPSPIPQRRPKRAASPPPPQKPADFSPESSASPIPVRRSKPRPVSPTPAATSTPIDQLHHSNPTASKRSKTHTLSPPPSKSPSLDHHQIKPENTRSSVPQIKPGNNQSGPVAQRPKPIRPQRPIKRALKQTDTTSIPTHDDDDFFNLSSRKQIQFVSKTLGLKGTPTGVAPNHPSDSKSPTNKNKVVNLSGDENSDEDGNGSNDSSSSSSSEDDDLNDHRKSHKKNHNRTSKVLPTWTRASKISHPDSSSDSDHEGSDNPDSKTKGECDNIPKPRKGKGRAMPVEPKSRSPTPPPAPDEGEVRRRIQTTIQTLTQQDIVSAASKYALESARKQEELRLLQALNSLDDPSITPTSGHPTIPVSKSDTLDLQHSGTDIIFTINMVLDPRLVAKTTKQARDKYERPIRFEMKSGQRFDVVYQKFHELTGIPISQLVVSYDHIKLSPFVTPESVRIYANTALKVYDLNSWTYVCTERRQRARIASQGVEERDHEEVIREDLENLPLETNSTTEPSSAAEGGQMEDIEMTGPDQNSTNNGNGGGQTINLTVRTKDQTRVELTVKSSTTIRSILKNSLIELNLPPQTSQVSDSILNSKFKIHFDGLLLPFDSCVDDHDLDDDDVLDLSFL</sequence>